<dbReference type="Gene3D" id="1.10.10.10">
    <property type="entry name" value="Winged helix-like DNA-binding domain superfamily/Winged helix DNA-binding domain"/>
    <property type="match status" value="1"/>
</dbReference>
<dbReference type="InterPro" id="IPR013324">
    <property type="entry name" value="RNA_pol_sigma_r3/r4-like"/>
</dbReference>
<name>E4TNK9_MARTH</name>
<protein>
    <submittedName>
        <fullName evidence="7">RNA polymerase, sigma-24 subunit, ECF subfamily</fullName>
    </submittedName>
</protein>
<dbReference type="OrthoDB" id="9780326at2"/>
<keyword evidence="4" id="KW-0804">Transcription</keyword>
<keyword evidence="2" id="KW-0805">Transcription regulation</keyword>
<dbReference type="Pfam" id="PF04542">
    <property type="entry name" value="Sigma70_r2"/>
    <property type="match status" value="1"/>
</dbReference>
<evidence type="ECO:0000259" key="6">
    <source>
        <dbReference type="Pfam" id="PF08281"/>
    </source>
</evidence>
<keyword evidence="3" id="KW-0731">Sigma factor</keyword>
<dbReference type="STRING" id="643867.Ftrac_1456"/>
<dbReference type="InterPro" id="IPR014284">
    <property type="entry name" value="RNA_pol_sigma-70_dom"/>
</dbReference>
<dbReference type="NCBIfam" id="TIGR02937">
    <property type="entry name" value="sigma70-ECF"/>
    <property type="match status" value="1"/>
</dbReference>
<dbReference type="PANTHER" id="PTHR43133">
    <property type="entry name" value="RNA POLYMERASE ECF-TYPE SIGMA FACTO"/>
    <property type="match status" value="1"/>
</dbReference>
<dbReference type="InterPro" id="IPR007627">
    <property type="entry name" value="RNA_pol_sigma70_r2"/>
</dbReference>
<dbReference type="SUPFAM" id="SSF88946">
    <property type="entry name" value="Sigma2 domain of RNA polymerase sigma factors"/>
    <property type="match status" value="1"/>
</dbReference>
<dbReference type="InterPro" id="IPR036388">
    <property type="entry name" value="WH-like_DNA-bd_sf"/>
</dbReference>
<dbReference type="Proteomes" id="UP000008720">
    <property type="component" value="Chromosome"/>
</dbReference>
<dbReference type="InterPro" id="IPR013249">
    <property type="entry name" value="RNA_pol_sigma70_r4_t2"/>
</dbReference>
<evidence type="ECO:0000256" key="4">
    <source>
        <dbReference type="ARBA" id="ARBA00023163"/>
    </source>
</evidence>
<dbReference type="SUPFAM" id="SSF88659">
    <property type="entry name" value="Sigma3 and sigma4 domains of RNA polymerase sigma factors"/>
    <property type="match status" value="1"/>
</dbReference>
<feature type="domain" description="RNA polymerase sigma-70 region 2" evidence="5">
    <location>
        <begin position="13"/>
        <end position="76"/>
    </location>
</feature>
<dbReference type="Pfam" id="PF08281">
    <property type="entry name" value="Sigma70_r4_2"/>
    <property type="match status" value="1"/>
</dbReference>
<dbReference type="GO" id="GO:0016987">
    <property type="term" value="F:sigma factor activity"/>
    <property type="evidence" value="ECO:0007669"/>
    <property type="project" value="UniProtKB-KW"/>
</dbReference>
<evidence type="ECO:0000256" key="1">
    <source>
        <dbReference type="ARBA" id="ARBA00010641"/>
    </source>
</evidence>
<dbReference type="RefSeq" id="WP_013453593.1">
    <property type="nucleotide sequence ID" value="NC_014759.1"/>
</dbReference>
<dbReference type="GO" id="GO:0006352">
    <property type="term" value="P:DNA-templated transcription initiation"/>
    <property type="evidence" value="ECO:0007669"/>
    <property type="project" value="InterPro"/>
</dbReference>
<evidence type="ECO:0000259" key="5">
    <source>
        <dbReference type="Pfam" id="PF04542"/>
    </source>
</evidence>
<dbReference type="HOGENOM" id="CLU_047691_3_3_10"/>
<dbReference type="EMBL" id="CP002349">
    <property type="protein sequence ID" value="ADR21446.1"/>
    <property type="molecule type" value="Genomic_DNA"/>
</dbReference>
<evidence type="ECO:0000256" key="2">
    <source>
        <dbReference type="ARBA" id="ARBA00023015"/>
    </source>
</evidence>
<evidence type="ECO:0000313" key="8">
    <source>
        <dbReference type="Proteomes" id="UP000008720"/>
    </source>
</evidence>
<evidence type="ECO:0000313" key="7">
    <source>
        <dbReference type="EMBL" id="ADR21446.1"/>
    </source>
</evidence>
<dbReference type="Gene3D" id="1.10.1740.10">
    <property type="match status" value="1"/>
</dbReference>
<reference evidence="7 8" key="1">
    <citation type="journal article" date="2011" name="Stand. Genomic Sci.">
        <title>Complete genome sequence of Marivirga tractuosa type strain (H-43).</title>
        <authorList>
            <person name="Pagani I."/>
            <person name="Chertkov O."/>
            <person name="Lapidus A."/>
            <person name="Lucas S."/>
            <person name="Del Rio T.G."/>
            <person name="Tice H."/>
            <person name="Copeland A."/>
            <person name="Cheng J.F."/>
            <person name="Nolan M."/>
            <person name="Saunders E."/>
            <person name="Pitluck S."/>
            <person name="Held B."/>
            <person name="Goodwin L."/>
            <person name="Liolios K."/>
            <person name="Ovchinikova G."/>
            <person name="Ivanova N."/>
            <person name="Mavromatis K."/>
            <person name="Pati A."/>
            <person name="Chen A."/>
            <person name="Palaniappan K."/>
            <person name="Land M."/>
            <person name="Hauser L."/>
            <person name="Jeffries C.D."/>
            <person name="Detter J.C."/>
            <person name="Han C."/>
            <person name="Tapia R."/>
            <person name="Ngatchou-Djao O.D."/>
            <person name="Rohde M."/>
            <person name="Goker M."/>
            <person name="Spring S."/>
            <person name="Sikorski J."/>
            <person name="Woyke T."/>
            <person name="Bristow J."/>
            <person name="Eisen J.A."/>
            <person name="Markowitz V."/>
            <person name="Hugenholtz P."/>
            <person name="Klenk H.P."/>
            <person name="Kyrpides N.C."/>
        </authorList>
    </citation>
    <scope>NUCLEOTIDE SEQUENCE [LARGE SCALE GENOMIC DNA]</scope>
    <source>
        <strain evidence="8">ATCC 23168 / DSM 4126 / NBRC 15989 / NCIMB 1408 / VKM B-1430 / H-43</strain>
    </source>
</reference>
<dbReference type="eggNOG" id="COG1595">
    <property type="taxonomic scope" value="Bacteria"/>
</dbReference>
<organism evidence="7 8">
    <name type="scientific">Marivirga tractuosa (strain ATCC 23168 / DSM 4126 / NBRC 15989 / NCIMB 1408 / VKM B-1430 / H-43)</name>
    <name type="common">Microscilla tractuosa</name>
    <name type="synonym">Flexibacter tractuosus</name>
    <dbReference type="NCBI Taxonomy" id="643867"/>
    <lineage>
        <taxon>Bacteria</taxon>
        <taxon>Pseudomonadati</taxon>
        <taxon>Bacteroidota</taxon>
        <taxon>Cytophagia</taxon>
        <taxon>Cytophagales</taxon>
        <taxon>Marivirgaceae</taxon>
        <taxon>Marivirga</taxon>
    </lineage>
</organism>
<gene>
    <name evidence="7" type="ordered locus">Ftrac_1456</name>
</gene>
<dbReference type="KEGG" id="mtt:Ftrac_1456"/>
<comment type="similarity">
    <text evidence="1">Belongs to the sigma-70 factor family. ECF subfamily.</text>
</comment>
<accession>E4TNK9</accession>
<proteinExistence type="inferred from homology"/>
<dbReference type="InterPro" id="IPR013325">
    <property type="entry name" value="RNA_pol_sigma_r2"/>
</dbReference>
<dbReference type="PANTHER" id="PTHR43133:SF45">
    <property type="entry name" value="RNA POLYMERASE ECF-TYPE SIGMA FACTOR"/>
    <property type="match status" value="1"/>
</dbReference>
<dbReference type="GO" id="GO:0003677">
    <property type="term" value="F:DNA binding"/>
    <property type="evidence" value="ECO:0007669"/>
    <property type="project" value="InterPro"/>
</dbReference>
<dbReference type="InterPro" id="IPR039425">
    <property type="entry name" value="RNA_pol_sigma-70-like"/>
</dbReference>
<evidence type="ECO:0000256" key="3">
    <source>
        <dbReference type="ARBA" id="ARBA00023082"/>
    </source>
</evidence>
<sequence>MENKAYKELLNENKLIISKICRAYSNDSAEFEDYFQEVAIQLWKAYNNYKGEAKISTWVYRISLNVCLTQVRKKNRQIVTSSLNLAYDHISEEDIAGQDQLDKLYDAIRSLKKMDRAIILLYLEEKKYKEMAEILGINISNIGVKVNRIKKELKEKLNG</sequence>
<dbReference type="AlphaFoldDB" id="E4TNK9"/>
<feature type="domain" description="RNA polymerase sigma factor 70 region 4 type 2" evidence="6">
    <location>
        <begin position="102"/>
        <end position="153"/>
    </location>
</feature>
<keyword evidence="8" id="KW-1185">Reference proteome</keyword>